<feature type="region of interest" description="Disordered" evidence="1">
    <location>
        <begin position="149"/>
        <end position="185"/>
    </location>
</feature>
<evidence type="ECO:0000313" key="2">
    <source>
        <dbReference type="EMBL" id="KFH42815.1"/>
    </source>
</evidence>
<reference evidence="3" key="1">
    <citation type="journal article" date="2014" name="Genome Announc.">
        <title>Genome sequence and annotation of Acremonium chrysogenum, producer of the beta-lactam antibiotic cephalosporin C.</title>
        <authorList>
            <person name="Terfehr D."/>
            <person name="Dahlmann T.A."/>
            <person name="Specht T."/>
            <person name="Zadra I."/>
            <person name="Kuernsteiner H."/>
            <person name="Kueck U."/>
        </authorList>
    </citation>
    <scope>NUCLEOTIDE SEQUENCE [LARGE SCALE GENOMIC DNA]</scope>
    <source>
        <strain evidence="3">ATCC 11550 / CBS 779.69 / DSM 880 / IAM 14645 / JCM 23072 / IMI 49137</strain>
    </source>
</reference>
<accession>A0A086T0D3</accession>
<proteinExistence type="predicted"/>
<feature type="compositionally biased region" description="Low complexity" evidence="1">
    <location>
        <begin position="1"/>
        <end position="17"/>
    </location>
</feature>
<sequence length="185" mass="20314">MPLPSSPELLPSALPNLDQDTNACHDNDDENDPCPTPASRPDKNNSEEGMEEDTASIDGLARLADIMNALDHHESEEIEDLALEDFNLDHDVPSETEGHGLLAILTKPKDRLKQEAHNRLHAMVRATIPSLGRPSFTWQADYAGSNNQRHPLMIEDSEPDTNPSDHNLPNSGTAGNIEEETLALE</sequence>
<evidence type="ECO:0000313" key="3">
    <source>
        <dbReference type="Proteomes" id="UP000029964"/>
    </source>
</evidence>
<gene>
    <name evidence="2" type="ORF">ACRE_064400</name>
</gene>
<organism evidence="2 3">
    <name type="scientific">Hapsidospora chrysogenum (strain ATCC 11550 / CBS 779.69 / DSM 880 / IAM 14645 / JCM 23072 / IMI 49137)</name>
    <name type="common">Acremonium chrysogenum</name>
    <dbReference type="NCBI Taxonomy" id="857340"/>
    <lineage>
        <taxon>Eukaryota</taxon>
        <taxon>Fungi</taxon>
        <taxon>Dikarya</taxon>
        <taxon>Ascomycota</taxon>
        <taxon>Pezizomycotina</taxon>
        <taxon>Sordariomycetes</taxon>
        <taxon>Hypocreomycetidae</taxon>
        <taxon>Hypocreales</taxon>
        <taxon>Bionectriaceae</taxon>
        <taxon>Hapsidospora</taxon>
    </lineage>
</organism>
<evidence type="ECO:0000256" key="1">
    <source>
        <dbReference type="SAM" id="MobiDB-lite"/>
    </source>
</evidence>
<feature type="region of interest" description="Disordered" evidence="1">
    <location>
        <begin position="1"/>
        <end position="56"/>
    </location>
</feature>
<name>A0A086T0D3_HAPC1</name>
<keyword evidence="3" id="KW-1185">Reference proteome</keyword>
<dbReference type="Proteomes" id="UP000029964">
    <property type="component" value="Unassembled WGS sequence"/>
</dbReference>
<dbReference type="EMBL" id="JPKY01000084">
    <property type="protein sequence ID" value="KFH42815.1"/>
    <property type="molecule type" value="Genomic_DNA"/>
</dbReference>
<feature type="compositionally biased region" description="Polar residues" evidence="1">
    <location>
        <begin position="160"/>
        <end position="174"/>
    </location>
</feature>
<protein>
    <submittedName>
        <fullName evidence="2">Uncharacterized protein</fullName>
    </submittedName>
</protein>
<dbReference type="HOGENOM" id="CLU_1460891_0_0_1"/>
<dbReference type="AlphaFoldDB" id="A0A086T0D3"/>
<comment type="caution">
    <text evidence="2">The sequence shown here is derived from an EMBL/GenBank/DDBJ whole genome shotgun (WGS) entry which is preliminary data.</text>
</comment>